<dbReference type="PANTHER" id="PTHR30383:SF26">
    <property type="entry name" value="SGNH HYDROLASE-TYPE ESTERASE DOMAIN-CONTAINING PROTEIN"/>
    <property type="match status" value="1"/>
</dbReference>
<proteinExistence type="predicted"/>
<gene>
    <name evidence="3" type="ORF">Pan189_23130</name>
</gene>
<feature type="chain" id="PRO_5022004183" description="SGNH hydrolase-type esterase domain-containing protein" evidence="1">
    <location>
        <begin position="20"/>
        <end position="232"/>
    </location>
</feature>
<keyword evidence="1" id="KW-0732">Signal</keyword>
<dbReference type="InterPro" id="IPR013830">
    <property type="entry name" value="SGNH_hydro"/>
</dbReference>
<dbReference type="EMBL" id="CP036268">
    <property type="protein sequence ID" value="QDT37930.1"/>
    <property type="molecule type" value="Genomic_DNA"/>
</dbReference>
<evidence type="ECO:0000313" key="4">
    <source>
        <dbReference type="Proteomes" id="UP000317318"/>
    </source>
</evidence>
<protein>
    <recommendedName>
        <fullName evidence="2">SGNH hydrolase-type esterase domain-containing protein</fullName>
    </recommendedName>
</protein>
<evidence type="ECO:0000313" key="3">
    <source>
        <dbReference type="EMBL" id="QDT37930.1"/>
    </source>
</evidence>
<evidence type="ECO:0000259" key="2">
    <source>
        <dbReference type="Pfam" id="PF13472"/>
    </source>
</evidence>
<evidence type="ECO:0000256" key="1">
    <source>
        <dbReference type="SAM" id="SignalP"/>
    </source>
</evidence>
<dbReference type="SUPFAM" id="SSF52266">
    <property type="entry name" value="SGNH hydrolase"/>
    <property type="match status" value="1"/>
</dbReference>
<dbReference type="Pfam" id="PF13472">
    <property type="entry name" value="Lipase_GDSL_2"/>
    <property type="match status" value="1"/>
</dbReference>
<dbReference type="OrthoDB" id="9815670at2"/>
<dbReference type="PANTHER" id="PTHR30383">
    <property type="entry name" value="THIOESTERASE 1/PROTEASE 1/LYSOPHOSPHOLIPASE L1"/>
    <property type="match status" value="1"/>
</dbReference>
<dbReference type="Gene3D" id="3.40.50.1110">
    <property type="entry name" value="SGNH hydrolase"/>
    <property type="match status" value="1"/>
</dbReference>
<keyword evidence="4" id="KW-1185">Reference proteome</keyword>
<sequence precursor="true">MRNCLLVLLSISASSAAFADEELPRVLILGDSISIGYTPVVQELLAGKAIVVRPMRTEKKAENCAGTTNGVEQIDRWLRIGGGNWEVIHFNFGLHDMKRVDPDTGKPSSNIDDPRQADVDKYAKQLESIVAKLQDSNADLIFATTTPVPAGGVKPHRDVDDPAKYNAAAKRIMERGEVAVNDLYKFVEDRQSEIQIPVNVHFTQKGSRMLGRQVAEAIENALDGKPRQPGSE</sequence>
<dbReference type="CDD" id="cd00229">
    <property type="entry name" value="SGNH_hydrolase"/>
    <property type="match status" value="1"/>
</dbReference>
<dbReference type="Proteomes" id="UP000317318">
    <property type="component" value="Chromosome"/>
</dbReference>
<feature type="signal peptide" evidence="1">
    <location>
        <begin position="1"/>
        <end position="19"/>
    </location>
</feature>
<accession>A0A517R228</accession>
<dbReference type="AlphaFoldDB" id="A0A517R228"/>
<feature type="domain" description="SGNH hydrolase-type esterase" evidence="2">
    <location>
        <begin position="29"/>
        <end position="208"/>
    </location>
</feature>
<name>A0A517R228_9PLAN</name>
<dbReference type="RefSeq" id="WP_145364005.1">
    <property type="nucleotide sequence ID" value="NZ_CP036268.1"/>
</dbReference>
<dbReference type="InterPro" id="IPR036514">
    <property type="entry name" value="SGNH_hydro_sf"/>
</dbReference>
<dbReference type="KEGG" id="svp:Pan189_23130"/>
<organism evidence="3 4">
    <name type="scientific">Stratiformator vulcanicus</name>
    <dbReference type="NCBI Taxonomy" id="2527980"/>
    <lineage>
        <taxon>Bacteria</taxon>
        <taxon>Pseudomonadati</taxon>
        <taxon>Planctomycetota</taxon>
        <taxon>Planctomycetia</taxon>
        <taxon>Planctomycetales</taxon>
        <taxon>Planctomycetaceae</taxon>
        <taxon>Stratiformator</taxon>
    </lineage>
</organism>
<reference evidence="3 4" key="1">
    <citation type="submission" date="2019-02" db="EMBL/GenBank/DDBJ databases">
        <title>Deep-cultivation of Planctomycetes and their phenomic and genomic characterization uncovers novel biology.</title>
        <authorList>
            <person name="Wiegand S."/>
            <person name="Jogler M."/>
            <person name="Boedeker C."/>
            <person name="Pinto D."/>
            <person name="Vollmers J."/>
            <person name="Rivas-Marin E."/>
            <person name="Kohn T."/>
            <person name="Peeters S.H."/>
            <person name="Heuer A."/>
            <person name="Rast P."/>
            <person name="Oberbeckmann S."/>
            <person name="Bunk B."/>
            <person name="Jeske O."/>
            <person name="Meyerdierks A."/>
            <person name="Storesund J.E."/>
            <person name="Kallscheuer N."/>
            <person name="Luecker S."/>
            <person name="Lage O.M."/>
            <person name="Pohl T."/>
            <person name="Merkel B.J."/>
            <person name="Hornburger P."/>
            <person name="Mueller R.-W."/>
            <person name="Bruemmer F."/>
            <person name="Labrenz M."/>
            <person name="Spormann A.M."/>
            <person name="Op den Camp H."/>
            <person name="Overmann J."/>
            <person name="Amann R."/>
            <person name="Jetten M.S.M."/>
            <person name="Mascher T."/>
            <person name="Medema M.H."/>
            <person name="Devos D.P."/>
            <person name="Kaster A.-K."/>
            <person name="Ovreas L."/>
            <person name="Rohde M."/>
            <person name="Galperin M.Y."/>
            <person name="Jogler C."/>
        </authorList>
    </citation>
    <scope>NUCLEOTIDE SEQUENCE [LARGE SCALE GENOMIC DNA]</scope>
    <source>
        <strain evidence="3 4">Pan189</strain>
    </source>
</reference>
<dbReference type="InterPro" id="IPR051532">
    <property type="entry name" value="Ester_Hydrolysis_Enzymes"/>
</dbReference>
<dbReference type="GO" id="GO:0004622">
    <property type="term" value="F:phosphatidylcholine lysophospholipase activity"/>
    <property type="evidence" value="ECO:0007669"/>
    <property type="project" value="TreeGrafter"/>
</dbReference>